<proteinExistence type="predicted"/>
<evidence type="ECO:0000256" key="2">
    <source>
        <dbReference type="SAM" id="Phobius"/>
    </source>
</evidence>
<dbReference type="Proteomes" id="UP000287533">
    <property type="component" value="Unassembled WGS sequence"/>
</dbReference>
<feature type="compositionally biased region" description="Polar residues" evidence="1">
    <location>
        <begin position="1"/>
        <end position="11"/>
    </location>
</feature>
<evidence type="ECO:0000256" key="1">
    <source>
        <dbReference type="SAM" id="MobiDB-lite"/>
    </source>
</evidence>
<protein>
    <submittedName>
        <fullName evidence="3">Peptidase</fullName>
    </submittedName>
</protein>
<sequence length="834" mass="90228">MVKGNQMSTMNGMGAGHNGDRHTSSERHTGGGMSHRSGGVRGPCGGAHCAWRGIVGYARLRAWLGVCIALCAMCMMIGATVFAATPRAHATPEYLSSTGGDVKLIYKDSRGNQPIGALARDARSYYYCIESRVPMHYWVGSTSVIEHDETARRLAWLMKRYDVDAQYDYDDDKTYTHAAIAFLVHEYFDLLPDVWQLDRVSIARSYPRVIERAEQLWQEAGREAPVGAKVVRTEAYGLGAGEIEVAVTNAEGQAVAGVPYTAVIDGPAVFDNGEATIDGVSATEPVTHSWTATGKGAVEIDVQYDHDAIERLDNGSRQDLIHHHERMVRSSGKAITLTVDQDPGVTLRTRTTAKSVDAGEVVIDDVISGVAADGFWPDGKPMEATGWYFDGITAEQVHESAMITPSDGERAKDFLARLAVSGFEPVAYATALFTAPDQTVSATAMTEPGGDTAYRVPSDGGFGTWVWAFERDRQDTWVRDRLEADVVTGFLDPEETNANRSRVQVASSVAEHVGVPGLSMSDTITVTGFPDDHGSFAGDETFGFAADEPYAQVSVWWAGDPDNPANDDQYRPQGATVPQEDANHQLIGTWDFPATNGVHHVGGEAPDAHGNPVTITARTHGWYVFVWSFRGDDRVQAASSAYDDPWERVRIQQPEEPPGPPEPPEPPEEQEEPAIPTLNTQVDPEQVNVGEVFRDSARIIGAVPEGAYVTFTAYQAIAEGEEPGFSGTLLDEVRVEIDVTLQDQTVYSPQVSSPIAGLVYWRASLMSADGDVLASHELGVEGEIVTIEEIDEPGEEEPPALPPTGADIITIVESILAISVFAIAALLIARARRA</sequence>
<feature type="transmembrane region" description="Helical" evidence="2">
    <location>
        <begin position="62"/>
        <end position="84"/>
    </location>
</feature>
<keyword evidence="2" id="KW-0472">Membrane</keyword>
<dbReference type="AlphaFoldDB" id="A0A430FDZ4"/>
<feature type="region of interest" description="Disordered" evidence="1">
    <location>
        <begin position="640"/>
        <end position="673"/>
    </location>
</feature>
<organism evidence="3 4">
    <name type="scientific">Bifidobacterium goeldii</name>
    <dbReference type="NCBI Taxonomy" id="2306975"/>
    <lineage>
        <taxon>Bacteria</taxon>
        <taxon>Bacillati</taxon>
        <taxon>Actinomycetota</taxon>
        <taxon>Actinomycetes</taxon>
        <taxon>Bifidobacteriales</taxon>
        <taxon>Bifidobacteriaceae</taxon>
        <taxon>Bifidobacterium</taxon>
    </lineage>
</organism>
<keyword evidence="2" id="KW-0812">Transmembrane</keyword>
<keyword evidence="4" id="KW-1185">Reference proteome</keyword>
<gene>
    <name evidence="3" type="ORF">D2E25_1897</name>
</gene>
<feature type="region of interest" description="Disordered" evidence="1">
    <location>
        <begin position="1"/>
        <end position="37"/>
    </location>
</feature>
<feature type="transmembrane region" description="Helical" evidence="2">
    <location>
        <begin position="808"/>
        <end position="829"/>
    </location>
</feature>
<reference evidence="3 4" key="1">
    <citation type="submission" date="2018-09" db="EMBL/GenBank/DDBJ databases">
        <title>Characterization of the phylogenetic diversity of five novel species belonging to the genus Bifidobacterium.</title>
        <authorList>
            <person name="Lugli G.A."/>
            <person name="Duranti S."/>
            <person name="Milani C."/>
        </authorList>
    </citation>
    <scope>NUCLEOTIDE SEQUENCE [LARGE SCALE GENOMIC DNA]</scope>
    <source>
        <strain evidence="3 4">2034B</strain>
    </source>
</reference>
<feature type="compositionally biased region" description="Pro residues" evidence="1">
    <location>
        <begin position="655"/>
        <end position="664"/>
    </location>
</feature>
<dbReference type="EMBL" id="QXGL01000009">
    <property type="protein sequence ID" value="RSX51049.1"/>
    <property type="molecule type" value="Genomic_DNA"/>
</dbReference>
<evidence type="ECO:0000313" key="4">
    <source>
        <dbReference type="Proteomes" id="UP000287533"/>
    </source>
</evidence>
<evidence type="ECO:0000313" key="3">
    <source>
        <dbReference type="EMBL" id="RSX51049.1"/>
    </source>
</evidence>
<name>A0A430FDZ4_9BIFI</name>
<feature type="compositionally biased region" description="Basic and acidic residues" evidence="1">
    <location>
        <begin position="18"/>
        <end position="29"/>
    </location>
</feature>
<accession>A0A430FDZ4</accession>
<keyword evidence="2" id="KW-1133">Transmembrane helix</keyword>
<comment type="caution">
    <text evidence="3">The sequence shown here is derived from an EMBL/GenBank/DDBJ whole genome shotgun (WGS) entry which is preliminary data.</text>
</comment>